<evidence type="ECO:0000256" key="1">
    <source>
        <dbReference type="SAM" id="Phobius"/>
    </source>
</evidence>
<proteinExistence type="predicted"/>
<keyword evidence="1" id="KW-0812">Transmembrane</keyword>
<organism evidence="2 3">
    <name type="scientific">Klebsiella variicola</name>
    <dbReference type="NCBI Taxonomy" id="244366"/>
    <lineage>
        <taxon>Bacteria</taxon>
        <taxon>Pseudomonadati</taxon>
        <taxon>Pseudomonadota</taxon>
        <taxon>Gammaproteobacteria</taxon>
        <taxon>Enterobacterales</taxon>
        <taxon>Enterobacteriaceae</taxon>
        <taxon>Klebsiella/Raoultella group</taxon>
        <taxon>Klebsiella</taxon>
        <taxon>Klebsiella pneumoniae complex</taxon>
    </lineage>
</organism>
<dbReference type="AlphaFoldDB" id="A0A7H4M9S8"/>
<evidence type="ECO:0000313" key="3">
    <source>
        <dbReference type="Proteomes" id="UP000254545"/>
    </source>
</evidence>
<reference evidence="2 3" key="1">
    <citation type="submission" date="2018-06" db="EMBL/GenBank/DDBJ databases">
        <authorList>
            <consortium name="Pathogen Informatics"/>
            <person name="Doyle S."/>
        </authorList>
    </citation>
    <scope>NUCLEOTIDE SEQUENCE [LARGE SCALE GENOMIC DNA]</scope>
    <source>
        <strain evidence="2 3">NCTC9177</strain>
    </source>
</reference>
<keyword evidence="1" id="KW-1133">Transmembrane helix</keyword>
<name>A0A7H4M9S8_KLEVA</name>
<dbReference type="EMBL" id="UGKR01000003">
    <property type="protein sequence ID" value="STS87078.1"/>
    <property type="molecule type" value="Genomic_DNA"/>
</dbReference>
<feature type="transmembrane region" description="Helical" evidence="1">
    <location>
        <begin position="38"/>
        <end position="58"/>
    </location>
</feature>
<gene>
    <name evidence="2" type="primary">ybhR_2</name>
    <name evidence="2" type="ORF">NCTC9177_00855</name>
</gene>
<sequence length="78" mass="8716">MFQHDLPGDMRVSQKEDDFELIIHRMFNPEGITQFNTIPGIMGSILSTTLILMTALSITRERENGALENLLVSPLTGV</sequence>
<evidence type="ECO:0000313" key="2">
    <source>
        <dbReference type="EMBL" id="STS87078.1"/>
    </source>
</evidence>
<accession>A0A7H4M9S8</accession>
<dbReference type="Proteomes" id="UP000254545">
    <property type="component" value="Unassembled WGS sequence"/>
</dbReference>
<comment type="caution">
    <text evidence="2">The sequence shown here is derived from an EMBL/GenBank/DDBJ whole genome shotgun (WGS) entry which is preliminary data.</text>
</comment>
<protein>
    <submittedName>
        <fullName evidence="2">ABC transporter permease</fullName>
    </submittedName>
</protein>
<keyword evidence="1" id="KW-0472">Membrane</keyword>